<reference evidence="1 2" key="1">
    <citation type="submission" date="2019-02" db="EMBL/GenBank/DDBJ databases">
        <title>Genomic Encyclopedia of Type Strains, Phase IV (KMG-IV): sequencing the most valuable type-strain genomes for metagenomic binning, comparative biology and taxonomic classification.</title>
        <authorList>
            <person name="Goeker M."/>
        </authorList>
    </citation>
    <scope>NUCLEOTIDE SEQUENCE [LARGE SCALE GENOMIC DNA]</scope>
    <source>
        <strain evidence="1 2">DSM 18116</strain>
    </source>
</reference>
<proteinExistence type="predicted"/>
<name>A0A4V2F1V0_9BACT</name>
<keyword evidence="2" id="KW-1185">Reference proteome</keyword>
<accession>A0A4V2F1V0</accession>
<organism evidence="1 2">
    <name type="scientific">Pseudobacter ginsenosidimutans</name>
    <dbReference type="NCBI Taxonomy" id="661488"/>
    <lineage>
        <taxon>Bacteria</taxon>
        <taxon>Pseudomonadati</taxon>
        <taxon>Bacteroidota</taxon>
        <taxon>Chitinophagia</taxon>
        <taxon>Chitinophagales</taxon>
        <taxon>Chitinophagaceae</taxon>
        <taxon>Pseudobacter</taxon>
    </lineage>
</organism>
<protein>
    <submittedName>
        <fullName evidence="1">Uncharacterized protein</fullName>
    </submittedName>
</protein>
<evidence type="ECO:0000313" key="1">
    <source>
        <dbReference type="EMBL" id="RZS75046.1"/>
    </source>
</evidence>
<evidence type="ECO:0000313" key="2">
    <source>
        <dbReference type="Proteomes" id="UP000293874"/>
    </source>
</evidence>
<dbReference type="EMBL" id="SGXA01000001">
    <property type="protein sequence ID" value="RZS75046.1"/>
    <property type="molecule type" value="Genomic_DNA"/>
</dbReference>
<gene>
    <name evidence="1" type="ORF">EV199_0904</name>
</gene>
<comment type="caution">
    <text evidence="1">The sequence shown here is derived from an EMBL/GenBank/DDBJ whole genome shotgun (WGS) entry which is preliminary data.</text>
</comment>
<sequence length="227" mass="25024">MAATLTLLSACSKSGDDQMPSGNYVSSKILIAGVKMYTGNGEVTDQSLINRYIASRDLQRFFKSAQTEEPETGLVTISLEPGKATVKYPGQPMTMEMSYRQTGNGRYLLNWVGKTLWQMPNPNFRCMQMGDSILQYPVNKLNIVSIPDAGGYSTFYTPSFDYVLNVKAGTLTAPFLSYAFSNDNHPYSACSSANGDVWNMFNPGCLARLRNGDTLVVQSKTVLLKKQ</sequence>
<dbReference type="AlphaFoldDB" id="A0A4V2F1V0"/>
<dbReference type="Proteomes" id="UP000293874">
    <property type="component" value="Unassembled WGS sequence"/>
</dbReference>